<keyword evidence="1" id="KW-0150">Chloroplast</keyword>
<protein>
    <submittedName>
        <fullName evidence="1">Uncharacterized protein</fullName>
    </submittedName>
</protein>
<name>A0A1Z1MPF4_KUECA</name>
<dbReference type="AlphaFoldDB" id="A0A1Z1MPF4"/>
<dbReference type="GeneID" id="33361374"/>
<gene>
    <name evidence="1" type="primary">ConsOrf3</name>
</gene>
<keyword evidence="1" id="KW-0934">Plastid</keyword>
<proteinExistence type="predicted"/>
<evidence type="ECO:0000313" key="1">
    <source>
        <dbReference type="EMBL" id="ARW67973.1"/>
    </source>
</evidence>
<reference evidence="1" key="1">
    <citation type="journal article" date="2017" name="J. Phycol.">
        <title>Analysis of chloroplast genomes and a supermatrix inform reclassification of the Rhodomelaceae (Rhodophyta).</title>
        <authorList>
            <person name="Diaz-Tapia P."/>
            <person name="Maggs C.A."/>
            <person name="West J.A."/>
            <person name="Verbruggen H."/>
        </authorList>
    </citation>
    <scope>NUCLEOTIDE SEQUENCE</scope>
    <source>
        <strain evidence="1">PD1540</strain>
    </source>
</reference>
<dbReference type="RefSeq" id="YP_009398787.1">
    <property type="nucleotide sequence ID" value="NC_035293.1"/>
</dbReference>
<organism evidence="1">
    <name type="scientific">Kuetzingia canaliculata</name>
    <name type="common">Red alga</name>
    <name type="synonym">Rytiphlaea canaliculata</name>
    <dbReference type="NCBI Taxonomy" id="228262"/>
    <lineage>
        <taxon>Eukaryota</taxon>
        <taxon>Rhodophyta</taxon>
        <taxon>Florideophyceae</taxon>
        <taxon>Rhodymeniophycidae</taxon>
        <taxon>Ceramiales</taxon>
        <taxon>Rhodomelaceae</taxon>
        <taxon>Amansieae</taxon>
        <taxon>Kuetzingia</taxon>
    </lineage>
</organism>
<geneLocation type="chloroplast" evidence="1"/>
<dbReference type="EMBL" id="MF101449">
    <property type="protein sequence ID" value="ARW67973.1"/>
    <property type="molecule type" value="Genomic_DNA"/>
</dbReference>
<sequence length="161" mass="19681">MKDHIISRQRIDLLIISLEALNIYYNKNLIKNIKYEHNSNYYYQIMHKLVNHKSIYYSNFKEILDIIYITYLNSQQKTIKHLTKNMLSKYSDSSDSCNELKQYLRRFKFIYFKKQEYYKSTKSLDYLCKVNINEIALLNLYIILQLKNKTGLHFLIKYLYI</sequence>
<accession>A0A1Z1MPF4</accession>